<dbReference type="GO" id="GO:0005886">
    <property type="term" value="C:plasma membrane"/>
    <property type="evidence" value="ECO:0007669"/>
    <property type="project" value="UniProtKB-SubCell"/>
</dbReference>
<evidence type="ECO:0000313" key="9">
    <source>
        <dbReference type="EMBL" id="QDU34397.1"/>
    </source>
</evidence>
<dbReference type="GO" id="GO:0015212">
    <property type="term" value="F:cytidine transmembrane transporter activity"/>
    <property type="evidence" value="ECO:0007669"/>
    <property type="project" value="TreeGrafter"/>
</dbReference>
<feature type="transmembrane region" description="Helical" evidence="7">
    <location>
        <begin position="214"/>
        <end position="233"/>
    </location>
</feature>
<dbReference type="InterPro" id="IPR036259">
    <property type="entry name" value="MFS_trans_sf"/>
</dbReference>
<evidence type="ECO:0000256" key="7">
    <source>
        <dbReference type="SAM" id="Phobius"/>
    </source>
</evidence>
<gene>
    <name evidence="9" type="primary">yegT</name>
    <name evidence="9" type="ORF">KS4_24650</name>
</gene>
<dbReference type="PANTHER" id="PTHR23522:SF4">
    <property type="entry name" value="NUCLEOSIDE PERMEASE NUPG-RELATED"/>
    <property type="match status" value="1"/>
</dbReference>
<dbReference type="GO" id="GO:0015213">
    <property type="term" value="F:uridine transmembrane transporter activity"/>
    <property type="evidence" value="ECO:0007669"/>
    <property type="project" value="TreeGrafter"/>
</dbReference>
<evidence type="ECO:0000313" key="10">
    <source>
        <dbReference type="Proteomes" id="UP000317369"/>
    </source>
</evidence>
<dbReference type="PROSITE" id="PS50850">
    <property type="entry name" value="MFS"/>
    <property type="match status" value="1"/>
</dbReference>
<keyword evidence="2" id="KW-0813">Transport</keyword>
<sequence>MREIDKNRTLTLSFMMFLQYAVRGVWLPFLAKYLVSPELEGGLGFSGAQVGWILGMAGAMGALIAPFAGQIADRYLNAEKTLAGLLIFSGVINFATAYTTDFWVFLVLSVLFSITYMPTLSLANSVAFANLRDTDRQYPMVRAMGTLGWIIASVMFSMIWLKTDNTFLNTHRIVDALKVSGVIAVCYGVWAWFSLPNCPPSHTKSIAVLKALRLMCRPMMVLFVFATIVISMIHNAYYFRVSPYLVDAIGFPLSWTGPVMAVGYGVEIWALWMLGKYVNRLGYRRVLLIGVASYIVRFGIFGLTSSYGWAIVGMSLHGINFACFIAVSFMFVERIAPTDIRHSAQTVYSMIGFGVGPILAGFYNGYFDRFQVDGVQSYREFWLTGMVLAAVVLVLLGLFFWPRIEAKNEKLDSDDLELADEMM</sequence>
<evidence type="ECO:0000256" key="3">
    <source>
        <dbReference type="ARBA" id="ARBA00022475"/>
    </source>
</evidence>
<feature type="transmembrane region" description="Helical" evidence="7">
    <location>
        <begin position="104"/>
        <end position="129"/>
    </location>
</feature>
<feature type="transmembrane region" description="Helical" evidence="7">
    <location>
        <begin position="173"/>
        <end position="193"/>
    </location>
</feature>
<evidence type="ECO:0000256" key="2">
    <source>
        <dbReference type="ARBA" id="ARBA00022448"/>
    </source>
</evidence>
<reference evidence="9 10" key="1">
    <citation type="submission" date="2019-02" db="EMBL/GenBank/DDBJ databases">
        <title>Deep-cultivation of Planctomycetes and their phenomic and genomic characterization uncovers novel biology.</title>
        <authorList>
            <person name="Wiegand S."/>
            <person name="Jogler M."/>
            <person name="Boedeker C."/>
            <person name="Pinto D."/>
            <person name="Vollmers J."/>
            <person name="Rivas-Marin E."/>
            <person name="Kohn T."/>
            <person name="Peeters S.H."/>
            <person name="Heuer A."/>
            <person name="Rast P."/>
            <person name="Oberbeckmann S."/>
            <person name="Bunk B."/>
            <person name="Jeske O."/>
            <person name="Meyerdierks A."/>
            <person name="Storesund J.E."/>
            <person name="Kallscheuer N."/>
            <person name="Luecker S."/>
            <person name="Lage O.M."/>
            <person name="Pohl T."/>
            <person name="Merkel B.J."/>
            <person name="Hornburger P."/>
            <person name="Mueller R.-W."/>
            <person name="Bruemmer F."/>
            <person name="Labrenz M."/>
            <person name="Spormann A.M."/>
            <person name="Op den Camp H."/>
            <person name="Overmann J."/>
            <person name="Amann R."/>
            <person name="Jetten M.S.M."/>
            <person name="Mascher T."/>
            <person name="Medema M.H."/>
            <person name="Devos D.P."/>
            <person name="Kaster A.-K."/>
            <person name="Ovreas L."/>
            <person name="Rohde M."/>
            <person name="Galperin M.Y."/>
            <person name="Jogler C."/>
        </authorList>
    </citation>
    <scope>NUCLEOTIDE SEQUENCE [LARGE SCALE GENOMIC DNA]</scope>
    <source>
        <strain evidence="9 10">KS4</strain>
    </source>
</reference>
<feature type="transmembrane region" description="Helical" evidence="7">
    <location>
        <begin position="286"/>
        <end position="303"/>
    </location>
</feature>
<keyword evidence="10" id="KW-1185">Reference proteome</keyword>
<dbReference type="AlphaFoldDB" id="A0A517YVZ9"/>
<feature type="transmembrane region" description="Helical" evidence="7">
    <location>
        <begin position="253"/>
        <end position="274"/>
    </location>
</feature>
<dbReference type="Pfam" id="PF03825">
    <property type="entry name" value="Nuc_H_symport"/>
    <property type="match status" value="1"/>
</dbReference>
<proteinExistence type="predicted"/>
<dbReference type="InterPro" id="IPR004740">
    <property type="entry name" value="Nuc_H_symport"/>
</dbReference>
<dbReference type="EMBL" id="CP036425">
    <property type="protein sequence ID" value="QDU34397.1"/>
    <property type="molecule type" value="Genomic_DNA"/>
</dbReference>
<feature type="transmembrane region" description="Helical" evidence="7">
    <location>
        <begin position="381"/>
        <end position="401"/>
    </location>
</feature>
<feature type="domain" description="Major facilitator superfamily (MFS) profile" evidence="8">
    <location>
        <begin position="220"/>
        <end position="423"/>
    </location>
</feature>
<keyword evidence="4 7" id="KW-0812">Transmembrane</keyword>
<protein>
    <submittedName>
        <fullName evidence="9">Nucleoside transporter YegT</fullName>
    </submittedName>
</protein>
<feature type="transmembrane region" description="Helical" evidence="7">
    <location>
        <begin position="12"/>
        <end position="30"/>
    </location>
</feature>
<dbReference type="SUPFAM" id="SSF103473">
    <property type="entry name" value="MFS general substrate transporter"/>
    <property type="match status" value="1"/>
</dbReference>
<evidence type="ECO:0000256" key="1">
    <source>
        <dbReference type="ARBA" id="ARBA00004651"/>
    </source>
</evidence>
<evidence type="ECO:0000256" key="5">
    <source>
        <dbReference type="ARBA" id="ARBA00022989"/>
    </source>
</evidence>
<evidence type="ECO:0000256" key="4">
    <source>
        <dbReference type="ARBA" id="ARBA00022692"/>
    </source>
</evidence>
<keyword evidence="5 7" id="KW-1133">Transmembrane helix</keyword>
<feature type="transmembrane region" description="Helical" evidence="7">
    <location>
        <begin position="141"/>
        <end position="161"/>
    </location>
</feature>
<feature type="transmembrane region" description="Helical" evidence="7">
    <location>
        <begin position="309"/>
        <end position="332"/>
    </location>
</feature>
<dbReference type="PANTHER" id="PTHR23522">
    <property type="entry name" value="BLL5896 PROTEIN"/>
    <property type="match status" value="1"/>
</dbReference>
<dbReference type="Proteomes" id="UP000317369">
    <property type="component" value="Chromosome"/>
</dbReference>
<feature type="transmembrane region" description="Helical" evidence="7">
    <location>
        <begin position="81"/>
        <end position="98"/>
    </location>
</feature>
<dbReference type="RefSeq" id="WP_200761196.1">
    <property type="nucleotide sequence ID" value="NZ_CP036425.1"/>
</dbReference>
<evidence type="ECO:0000256" key="6">
    <source>
        <dbReference type="ARBA" id="ARBA00023136"/>
    </source>
</evidence>
<keyword evidence="3" id="KW-1003">Cell membrane</keyword>
<evidence type="ECO:0000259" key="8">
    <source>
        <dbReference type="PROSITE" id="PS50850"/>
    </source>
</evidence>
<organism evidence="9 10">
    <name type="scientific">Poriferisphaera corsica</name>
    <dbReference type="NCBI Taxonomy" id="2528020"/>
    <lineage>
        <taxon>Bacteria</taxon>
        <taxon>Pseudomonadati</taxon>
        <taxon>Planctomycetota</taxon>
        <taxon>Phycisphaerae</taxon>
        <taxon>Phycisphaerales</taxon>
        <taxon>Phycisphaeraceae</taxon>
        <taxon>Poriferisphaera</taxon>
    </lineage>
</organism>
<dbReference type="InterPro" id="IPR020846">
    <property type="entry name" value="MFS_dom"/>
</dbReference>
<dbReference type="Gene3D" id="1.20.1250.20">
    <property type="entry name" value="MFS general substrate transporter like domains"/>
    <property type="match status" value="2"/>
</dbReference>
<dbReference type="KEGG" id="pcor:KS4_24650"/>
<comment type="subcellular location">
    <subcellularLocation>
        <location evidence="1">Cell membrane</location>
        <topology evidence="1">Multi-pass membrane protein</topology>
    </subcellularLocation>
</comment>
<name>A0A517YVZ9_9BACT</name>
<accession>A0A517YVZ9</accession>
<keyword evidence="6 7" id="KW-0472">Membrane</keyword>
<feature type="transmembrane region" description="Helical" evidence="7">
    <location>
        <begin position="344"/>
        <end position="366"/>
    </location>
</feature>
<feature type="transmembrane region" description="Helical" evidence="7">
    <location>
        <begin position="50"/>
        <end position="69"/>
    </location>
</feature>